<evidence type="ECO:0008006" key="3">
    <source>
        <dbReference type="Google" id="ProtNLM"/>
    </source>
</evidence>
<organism evidence="1 2">
    <name type="scientific">Thauera phenylacetica B4P</name>
    <dbReference type="NCBI Taxonomy" id="1234382"/>
    <lineage>
        <taxon>Bacteria</taxon>
        <taxon>Pseudomonadati</taxon>
        <taxon>Pseudomonadota</taxon>
        <taxon>Betaproteobacteria</taxon>
        <taxon>Rhodocyclales</taxon>
        <taxon>Zoogloeaceae</taxon>
        <taxon>Thauera</taxon>
    </lineage>
</organism>
<reference evidence="1 2" key="1">
    <citation type="submission" date="2012-09" db="EMBL/GenBank/DDBJ databases">
        <title>Draft Genome Sequences of 6 Strains from Genus Thauera.</title>
        <authorList>
            <person name="Liu B."/>
            <person name="Shapleigh J.P."/>
            <person name="Frostegard A.H."/>
        </authorList>
    </citation>
    <scope>NUCLEOTIDE SEQUENCE [LARGE SCALE GENOMIC DNA]</scope>
    <source>
        <strain evidence="1 2">B4P</strain>
    </source>
</reference>
<name>N6ZM30_9RHOO</name>
<keyword evidence="2" id="KW-1185">Reference proteome</keyword>
<sequence length="351" mass="38042">MTIVRTRLKRELEAESLCGEPLFEVWISDDAPDQSQGDLETAWEKSLEEVRKADIVLVLYTGEAGWAPARGLGVCHAEFQQAWNDGPARLKVVRIGDVGTAPKDAAELKRDQAFQAYFDDLNPTSPAASDVDAIVARSREALREAVAGLVKLGGREARKGRFAYGAPLDWSRLDFGHRKKAMEDALGGGLAEFGAVESSGGWLWPLGETSILTICHGLPGGFGVAAAREMVGQPFLHDHMFLVRALGEREAPAGPLHLVACLKGITESQAMRQLGFPDATIVAAPFGVYVSDPVQKIQMIFLANCRDLTTTRNALCRLAEWLSATGEAANLARRALGRRRVVQVILDVQGD</sequence>
<proteinExistence type="predicted"/>
<accession>N6ZM30</accession>
<protein>
    <recommendedName>
        <fullName evidence="3">DUF4062 domain-containing protein</fullName>
    </recommendedName>
</protein>
<evidence type="ECO:0000313" key="1">
    <source>
        <dbReference type="EMBL" id="ENO95607.1"/>
    </source>
</evidence>
<evidence type="ECO:0000313" key="2">
    <source>
        <dbReference type="Proteomes" id="UP000013047"/>
    </source>
</evidence>
<dbReference type="AlphaFoldDB" id="N6ZM30"/>
<comment type="caution">
    <text evidence="1">The sequence shown here is derived from an EMBL/GenBank/DDBJ whole genome shotgun (WGS) entry which is preliminary data.</text>
</comment>
<dbReference type="Proteomes" id="UP000013047">
    <property type="component" value="Unassembled WGS sequence"/>
</dbReference>
<gene>
    <name evidence="1" type="ORF">C667_18152</name>
</gene>
<dbReference type="EMBL" id="AMXF01000194">
    <property type="protein sequence ID" value="ENO95607.1"/>
    <property type="molecule type" value="Genomic_DNA"/>
</dbReference>